<dbReference type="STRING" id="542762.A0A4S4F1D6"/>
<evidence type="ECO:0000313" key="7">
    <source>
        <dbReference type="EMBL" id="THG22962.1"/>
    </source>
</evidence>
<comment type="similarity">
    <text evidence="1">Belongs to the IPP transferase family.</text>
</comment>
<dbReference type="GO" id="GO:0005524">
    <property type="term" value="F:ATP binding"/>
    <property type="evidence" value="ECO:0007669"/>
    <property type="project" value="UniProtKB-KW"/>
</dbReference>
<keyword evidence="8" id="KW-1185">Reference proteome</keyword>
<dbReference type="GO" id="GO:0006400">
    <property type="term" value="P:tRNA modification"/>
    <property type="evidence" value="ECO:0007669"/>
    <property type="project" value="TreeGrafter"/>
</dbReference>
<reference evidence="7 8" key="1">
    <citation type="journal article" date="2018" name="Proc. Natl. Acad. Sci. U.S.A.">
        <title>Draft genome sequence of Camellia sinensis var. sinensis provides insights into the evolution of the tea genome and tea quality.</title>
        <authorList>
            <person name="Wei C."/>
            <person name="Yang H."/>
            <person name="Wang S."/>
            <person name="Zhao J."/>
            <person name="Liu C."/>
            <person name="Gao L."/>
            <person name="Xia E."/>
            <person name="Lu Y."/>
            <person name="Tai Y."/>
            <person name="She G."/>
            <person name="Sun J."/>
            <person name="Cao H."/>
            <person name="Tong W."/>
            <person name="Gao Q."/>
            <person name="Li Y."/>
            <person name="Deng W."/>
            <person name="Jiang X."/>
            <person name="Wang W."/>
            <person name="Chen Q."/>
            <person name="Zhang S."/>
            <person name="Li H."/>
            <person name="Wu J."/>
            <person name="Wang P."/>
            <person name="Li P."/>
            <person name="Shi C."/>
            <person name="Zheng F."/>
            <person name="Jian J."/>
            <person name="Huang B."/>
            <person name="Shan D."/>
            <person name="Shi M."/>
            <person name="Fang C."/>
            <person name="Yue Y."/>
            <person name="Li F."/>
            <person name="Li D."/>
            <person name="Wei S."/>
            <person name="Han B."/>
            <person name="Jiang C."/>
            <person name="Yin Y."/>
            <person name="Xia T."/>
            <person name="Zhang Z."/>
            <person name="Bennetzen J.L."/>
            <person name="Zhao S."/>
            <person name="Wan X."/>
        </authorList>
    </citation>
    <scope>NUCLEOTIDE SEQUENCE [LARGE SCALE GENOMIC DNA]</scope>
    <source>
        <strain evidence="8">cv. Shuchazao</strain>
        <tissue evidence="7">Leaf</tissue>
    </source>
</reference>
<dbReference type="GO" id="GO:0005739">
    <property type="term" value="C:mitochondrion"/>
    <property type="evidence" value="ECO:0007669"/>
    <property type="project" value="TreeGrafter"/>
</dbReference>
<dbReference type="GO" id="GO:0009691">
    <property type="term" value="P:cytokinin biosynthetic process"/>
    <property type="evidence" value="ECO:0007669"/>
    <property type="project" value="UniProtKB-KW"/>
</dbReference>
<gene>
    <name evidence="7" type="ORF">TEA_026186</name>
</gene>
<dbReference type="AlphaFoldDB" id="A0A4S4F1D6"/>
<comment type="caution">
    <text evidence="7">The sequence shown here is derived from an EMBL/GenBank/DDBJ whole genome shotgun (WGS) entry which is preliminary data.</text>
</comment>
<feature type="signal peptide" evidence="6">
    <location>
        <begin position="1"/>
        <end position="30"/>
    </location>
</feature>
<dbReference type="SUPFAM" id="SSF52540">
    <property type="entry name" value="P-loop containing nucleoside triphosphate hydrolases"/>
    <property type="match status" value="1"/>
</dbReference>
<dbReference type="EMBL" id="SDRB02000601">
    <property type="protein sequence ID" value="THG22962.1"/>
    <property type="molecule type" value="Genomic_DNA"/>
</dbReference>
<evidence type="ECO:0000256" key="6">
    <source>
        <dbReference type="SAM" id="SignalP"/>
    </source>
</evidence>
<evidence type="ECO:0000256" key="2">
    <source>
        <dbReference type="ARBA" id="ARBA00022679"/>
    </source>
</evidence>
<name>A0A4S4F1D6_CAMSN</name>
<keyword evidence="3" id="KW-0203">Cytokinin biosynthesis</keyword>
<proteinExistence type="inferred from homology"/>
<evidence type="ECO:0000256" key="3">
    <source>
        <dbReference type="ARBA" id="ARBA00022712"/>
    </source>
</evidence>
<dbReference type="Proteomes" id="UP000306102">
    <property type="component" value="Unassembled WGS sequence"/>
</dbReference>
<keyword evidence="5" id="KW-0067">ATP-binding</keyword>
<evidence type="ECO:0000256" key="1">
    <source>
        <dbReference type="ARBA" id="ARBA00005842"/>
    </source>
</evidence>
<protein>
    <recommendedName>
        <fullName evidence="9">Adenylate isopentenyltransferase</fullName>
    </recommendedName>
</protein>
<evidence type="ECO:0000256" key="5">
    <source>
        <dbReference type="ARBA" id="ARBA00022840"/>
    </source>
</evidence>
<dbReference type="InterPro" id="IPR027417">
    <property type="entry name" value="P-loop_NTPase"/>
</dbReference>
<dbReference type="Gene3D" id="3.40.50.300">
    <property type="entry name" value="P-loop containing nucleotide triphosphate hydrolases"/>
    <property type="match status" value="1"/>
</dbReference>
<dbReference type="PANTHER" id="PTHR11088:SF86">
    <property type="entry name" value="ADENYLATE ISOPENTENYLTRANSFERASE 4-RELATED"/>
    <property type="match status" value="1"/>
</dbReference>
<keyword evidence="6" id="KW-0732">Signal</keyword>
<dbReference type="Pfam" id="PF01715">
    <property type="entry name" value="IPPT"/>
    <property type="match status" value="2"/>
</dbReference>
<feature type="chain" id="PRO_5020760509" description="Adenylate isopentenyltransferase" evidence="6">
    <location>
        <begin position="31"/>
        <end position="392"/>
    </location>
</feature>
<dbReference type="PANTHER" id="PTHR11088">
    <property type="entry name" value="TRNA DIMETHYLALLYLTRANSFERASE"/>
    <property type="match status" value="1"/>
</dbReference>
<keyword evidence="4" id="KW-0547">Nucleotide-binding</keyword>
<accession>A0A4S4F1D6</accession>
<evidence type="ECO:0000256" key="4">
    <source>
        <dbReference type="ARBA" id="ARBA00022741"/>
    </source>
</evidence>
<sequence length="392" mass="44721">MRLSFFPTSLLHYSHRLFLSLLLFPPTTNTTNLVSTSSSAPRWSQMITTTRRHQQHQKKKKQKIVVIMGPTGSGKSKLSVDLATRFFPSEIINSDKIQVYRGLDITTNKIPMHDRRGVPHHLLGDFPPHSDLTPSAFRSAAASAISAVSSRRNLPLIVGGSNSFIYALAADRFNPASDVFHDTHPDPVCPDLRYDCCFLWVDVSMPVLNQYLSKRVDDMLDSGMFEELQEYFDSDQHRRESNSAIRTGLRKAIGVPEFEPYFKKFHPGTNPKEDPVRMAVYEEAVRAIKENTCQLAERQVGKIMRLRNAGWDLRRLDATEVIRAAMKKESCVSDSGESWERQVVEPSVKIVKRRQQQKRNMEPFAKPNILKRFLCLCDAYKVPYICYTNVAV</sequence>
<dbReference type="GO" id="GO:0052381">
    <property type="term" value="F:tRNA dimethylallyltransferase activity"/>
    <property type="evidence" value="ECO:0007669"/>
    <property type="project" value="TreeGrafter"/>
</dbReference>
<evidence type="ECO:0000313" key="8">
    <source>
        <dbReference type="Proteomes" id="UP000306102"/>
    </source>
</evidence>
<evidence type="ECO:0008006" key="9">
    <source>
        <dbReference type="Google" id="ProtNLM"/>
    </source>
</evidence>
<dbReference type="Gene3D" id="1.10.287.890">
    <property type="entry name" value="Crystal structure of tRNA isopentenylpyrophosphate transferase (bh2366) domain"/>
    <property type="match status" value="1"/>
</dbReference>
<keyword evidence="2" id="KW-0808">Transferase</keyword>
<dbReference type="InterPro" id="IPR039657">
    <property type="entry name" value="Dimethylallyltransferase"/>
</dbReference>
<dbReference type="GO" id="GO:0009824">
    <property type="term" value="F:AMP dimethylallyltransferase activity"/>
    <property type="evidence" value="ECO:0007669"/>
    <property type="project" value="TreeGrafter"/>
</dbReference>
<organism evidence="7 8">
    <name type="scientific">Camellia sinensis var. sinensis</name>
    <name type="common">China tea</name>
    <dbReference type="NCBI Taxonomy" id="542762"/>
    <lineage>
        <taxon>Eukaryota</taxon>
        <taxon>Viridiplantae</taxon>
        <taxon>Streptophyta</taxon>
        <taxon>Embryophyta</taxon>
        <taxon>Tracheophyta</taxon>
        <taxon>Spermatophyta</taxon>
        <taxon>Magnoliopsida</taxon>
        <taxon>eudicotyledons</taxon>
        <taxon>Gunneridae</taxon>
        <taxon>Pentapetalae</taxon>
        <taxon>asterids</taxon>
        <taxon>Ericales</taxon>
        <taxon>Theaceae</taxon>
        <taxon>Camellia</taxon>
    </lineage>
</organism>